<sequence>MPKYAVHMAHLSAQHAPNQVTIYTNGSPSLSKEIKQISGSSPGWKTDDRVIKSLEMHPDSNYGIDIKFEDGSQATEAFLAHSPFTVPRGPFKEQLGIQLGPTGDYAVDGPSNETNVKGVFAAGDCMTMFKVATNAI</sequence>
<proteinExistence type="predicted"/>
<organism evidence="1 2">
    <name type="scientific">Hymenoscyphus albidus</name>
    <dbReference type="NCBI Taxonomy" id="595503"/>
    <lineage>
        <taxon>Eukaryota</taxon>
        <taxon>Fungi</taxon>
        <taxon>Dikarya</taxon>
        <taxon>Ascomycota</taxon>
        <taxon>Pezizomycotina</taxon>
        <taxon>Leotiomycetes</taxon>
        <taxon>Helotiales</taxon>
        <taxon>Helotiaceae</taxon>
        <taxon>Hymenoscyphus</taxon>
    </lineage>
</organism>
<dbReference type="AlphaFoldDB" id="A0A9N9LBY0"/>
<dbReference type="InterPro" id="IPR036188">
    <property type="entry name" value="FAD/NAD-bd_sf"/>
</dbReference>
<dbReference type="SUPFAM" id="SSF51905">
    <property type="entry name" value="FAD/NAD(P)-binding domain"/>
    <property type="match status" value="1"/>
</dbReference>
<evidence type="ECO:0000313" key="1">
    <source>
        <dbReference type="EMBL" id="CAG8972409.1"/>
    </source>
</evidence>
<protein>
    <recommendedName>
        <fullName evidence="3">FAD/NAD(P)-binding domain-containing protein</fullName>
    </recommendedName>
</protein>
<name>A0A9N9LBY0_9HELO</name>
<accession>A0A9N9LBY0</accession>
<dbReference type="OrthoDB" id="10260355at2759"/>
<dbReference type="Proteomes" id="UP000701801">
    <property type="component" value="Unassembled WGS sequence"/>
</dbReference>
<keyword evidence="2" id="KW-1185">Reference proteome</keyword>
<dbReference type="EMBL" id="CAJVRM010000044">
    <property type="protein sequence ID" value="CAG8972409.1"/>
    <property type="molecule type" value="Genomic_DNA"/>
</dbReference>
<reference evidence="1" key="1">
    <citation type="submission" date="2021-07" db="EMBL/GenBank/DDBJ databases">
        <authorList>
            <person name="Durling M."/>
        </authorList>
    </citation>
    <scope>NUCLEOTIDE SEQUENCE</scope>
</reference>
<evidence type="ECO:0008006" key="3">
    <source>
        <dbReference type="Google" id="ProtNLM"/>
    </source>
</evidence>
<dbReference type="Gene3D" id="3.50.50.60">
    <property type="entry name" value="FAD/NAD(P)-binding domain"/>
    <property type="match status" value="2"/>
</dbReference>
<gene>
    <name evidence="1" type="ORF">HYALB_00007163</name>
</gene>
<evidence type="ECO:0000313" key="2">
    <source>
        <dbReference type="Proteomes" id="UP000701801"/>
    </source>
</evidence>
<comment type="caution">
    <text evidence="1">The sequence shown here is derived from an EMBL/GenBank/DDBJ whole genome shotgun (WGS) entry which is preliminary data.</text>
</comment>